<feature type="region of interest" description="Disordered" evidence="1">
    <location>
        <begin position="1"/>
        <end position="38"/>
    </location>
</feature>
<feature type="compositionally biased region" description="Basic residues" evidence="1">
    <location>
        <begin position="1"/>
        <end position="11"/>
    </location>
</feature>
<organism evidence="2">
    <name type="scientific">Hexamita inflata</name>
    <dbReference type="NCBI Taxonomy" id="28002"/>
    <lineage>
        <taxon>Eukaryota</taxon>
        <taxon>Metamonada</taxon>
        <taxon>Diplomonadida</taxon>
        <taxon>Hexamitidae</taxon>
        <taxon>Hexamitinae</taxon>
        <taxon>Hexamita</taxon>
    </lineage>
</organism>
<proteinExistence type="predicted"/>
<dbReference type="EMBL" id="CAXDID020000157">
    <property type="protein sequence ID" value="CAL6043411.1"/>
    <property type="molecule type" value="Genomic_DNA"/>
</dbReference>
<feature type="compositionally biased region" description="Basic and acidic residues" evidence="1">
    <location>
        <begin position="131"/>
        <end position="141"/>
    </location>
</feature>
<sequence length="141" mass="16550">MKVASRRHRLHQQAARRNAKYKKNRDEGGAEKPQPTGRSLLQQINNNYLIDIQNSEQEGQPIKLQQQISEFGYNKKIDNINQTYENDINFIIKAQQQESNRQRSGRRVNKYELHATATGCFTRVQRPQKKRSPESRNKQTT</sequence>
<name>A0AA86QBG3_9EUKA</name>
<comment type="caution">
    <text evidence="2">The sequence shown here is derived from an EMBL/GenBank/DDBJ whole genome shotgun (WGS) entry which is preliminary data.</text>
</comment>
<gene>
    <name evidence="3" type="ORF">HINF_LOCUS40059</name>
    <name evidence="2" type="ORF">HINF_LOCUS43611</name>
</gene>
<evidence type="ECO:0000313" key="3">
    <source>
        <dbReference type="EMBL" id="CAL6043411.1"/>
    </source>
</evidence>
<feature type="region of interest" description="Disordered" evidence="1">
    <location>
        <begin position="118"/>
        <end position="141"/>
    </location>
</feature>
<keyword evidence="4" id="KW-1185">Reference proteome</keyword>
<evidence type="ECO:0000313" key="2">
    <source>
        <dbReference type="EMBL" id="CAI9955966.1"/>
    </source>
</evidence>
<evidence type="ECO:0000256" key="1">
    <source>
        <dbReference type="SAM" id="MobiDB-lite"/>
    </source>
</evidence>
<evidence type="ECO:0000313" key="4">
    <source>
        <dbReference type="Proteomes" id="UP001642409"/>
    </source>
</evidence>
<dbReference type="AlphaFoldDB" id="A0AA86QBG3"/>
<dbReference type="EMBL" id="CATOUU010000869">
    <property type="protein sequence ID" value="CAI9955966.1"/>
    <property type="molecule type" value="Genomic_DNA"/>
</dbReference>
<reference evidence="2" key="1">
    <citation type="submission" date="2023-06" db="EMBL/GenBank/DDBJ databases">
        <authorList>
            <person name="Kurt Z."/>
        </authorList>
    </citation>
    <scope>NUCLEOTIDE SEQUENCE</scope>
</reference>
<protein>
    <submittedName>
        <fullName evidence="3">Hypothetical_protein</fullName>
    </submittedName>
</protein>
<accession>A0AA86QBG3</accession>
<reference evidence="3 4" key="2">
    <citation type="submission" date="2024-07" db="EMBL/GenBank/DDBJ databases">
        <authorList>
            <person name="Akdeniz Z."/>
        </authorList>
    </citation>
    <scope>NUCLEOTIDE SEQUENCE [LARGE SCALE GENOMIC DNA]</scope>
</reference>
<dbReference type="Proteomes" id="UP001642409">
    <property type="component" value="Unassembled WGS sequence"/>
</dbReference>